<accession>A0ABT8F5N0</accession>
<reference evidence="1" key="1">
    <citation type="submission" date="2023-06" db="EMBL/GenBank/DDBJ databases">
        <title>Cytophagales bacterium Strain LB-30, isolated from soil.</title>
        <authorList>
            <person name="Liu B."/>
        </authorList>
    </citation>
    <scope>NUCLEOTIDE SEQUENCE</scope>
    <source>
        <strain evidence="1">LB-30</strain>
    </source>
</reference>
<protein>
    <submittedName>
        <fullName evidence="1">2'-5' RNA ligase family protein</fullName>
    </submittedName>
</protein>
<evidence type="ECO:0000313" key="1">
    <source>
        <dbReference type="EMBL" id="MDN4165766.1"/>
    </source>
</evidence>
<gene>
    <name evidence="1" type="ORF">QWY31_09645</name>
</gene>
<dbReference type="Gene3D" id="3.90.1140.10">
    <property type="entry name" value="Cyclic phosphodiesterase"/>
    <property type="match status" value="1"/>
</dbReference>
<name>A0ABT8F5N0_9BACT</name>
<evidence type="ECO:0000313" key="2">
    <source>
        <dbReference type="Proteomes" id="UP001168552"/>
    </source>
</evidence>
<keyword evidence="2" id="KW-1185">Reference proteome</keyword>
<keyword evidence="1" id="KW-0436">Ligase</keyword>
<proteinExistence type="predicted"/>
<dbReference type="SUPFAM" id="SSF55144">
    <property type="entry name" value="LigT-like"/>
    <property type="match status" value="1"/>
</dbReference>
<dbReference type="Pfam" id="PF13563">
    <property type="entry name" value="2_5_RNA_ligase2"/>
    <property type="match status" value="1"/>
</dbReference>
<dbReference type="InterPro" id="IPR009097">
    <property type="entry name" value="Cyclic_Pdiesterase"/>
</dbReference>
<organism evidence="1 2">
    <name type="scientific">Shiella aurantiaca</name>
    <dbReference type="NCBI Taxonomy" id="3058365"/>
    <lineage>
        <taxon>Bacteria</taxon>
        <taxon>Pseudomonadati</taxon>
        <taxon>Bacteroidota</taxon>
        <taxon>Cytophagia</taxon>
        <taxon>Cytophagales</taxon>
        <taxon>Shiellaceae</taxon>
        <taxon>Shiella</taxon>
    </lineage>
</organism>
<dbReference type="RefSeq" id="WP_320004296.1">
    <property type="nucleotide sequence ID" value="NZ_JAUHJS010000004.1"/>
</dbReference>
<sequence length="192" mass="21578">MLATSQHTLCQYKVQVLLHGASAANVLEKKETLLSRGFEGNYLTSAPHINFFYMNLSTEWEQDFAEALCMHAERIRPFLVKVGGLESHEKSGTLFMPVKTKSAICAANRELYNQTIKRLQHNAFPIHKPVFVENPHITIVSGLSPSDLQTAKRILSQKTFDFAFQVSKLSMVRHTPGKLGSELILEAKFMGD</sequence>
<dbReference type="EMBL" id="JAUHJS010000004">
    <property type="protein sequence ID" value="MDN4165766.1"/>
    <property type="molecule type" value="Genomic_DNA"/>
</dbReference>
<dbReference type="GO" id="GO:0016874">
    <property type="term" value="F:ligase activity"/>
    <property type="evidence" value="ECO:0007669"/>
    <property type="project" value="UniProtKB-KW"/>
</dbReference>
<dbReference type="Proteomes" id="UP001168552">
    <property type="component" value="Unassembled WGS sequence"/>
</dbReference>
<comment type="caution">
    <text evidence="1">The sequence shown here is derived from an EMBL/GenBank/DDBJ whole genome shotgun (WGS) entry which is preliminary data.</text>
</comment>